<dbReference type="Proteomes" id="UP000813444">
    <property type="component" value="Unassembled WGS sequence"/>
</dbReference>
<evidence type="ECO:0000313" key="2">
    <source>
        <dbReference type="Proteomes" id="UP000813444"/>
    </source>
</evidence>
<dbReference type="AlphaFoldDB" id="A0A8K0T7H9"/>
<organism evidence="1 2">
    <name type="scientific">Stachybotrys elegans</name>
    <dbReference type="NCBI Taxonomy" id="80388"/>
    <lineage>
        <taxon>Eukaryota</taxon>
        <taxon>Fungi</taxon>
        <taxon>Dikarya</taxon>
        <taxon>Ascomycota</taxon>
        <taxon>Pezizomycotina</taxon>
        <taxon>Sordariomycetes</taxon>
        <taxon>Hypocreomycetidae</taxon>
        <taxon>Hypocreales</taxon>
        <taxon>Stachybotryaceae</taxon>
        <taxon>Stachybotrys</taxon>
    </lineage>
</organism>
<evidence type="ECO:0000313" key="1">
    <source>
        <dbReference type="EMBL" id="KAH7328569.1"/>
    </source>
</evidence>
<gene>
    <name evidence="1" type="ORF">B0I35DRAFT_21370</name>
</gene>
<proteinExistence type="predicted"/>
<reference evidence="1" key="1">
    <citation type="journal article" date="2021" name="Nat. Commun.">
        <title>Genetic determinants of endophytism in the Arabidopsis root mycobiome.</title>
        <authorList>
            <person name="Mesny F."/>
            <person name="Miyauchi S."/>
            <person name="Thiergart T."/>
            <person name="Pickel B."/>
            <person name="Atanasova L."/>
            <person name="Karlsson M."/>
            <person name="Huettel B."/>
            <person name="Barry K.W."/>
            <person name="Haridas S."/>
            <person name="Chen C."/>
            <person name="Bauer D."/>
            <person name="Andreopoulos W."/>
            <person name="Pangilinan J."/>
            <person name="LaButti K."/>
            <person name="Riley R."/>
            <person name="Lipzen A."/>
            <person name="Clum A."/>
            <person name="Drula E."/>
            <person name="Henrissat B."/>
            <person name="Kohler A."/>
            <person name="Grigoriev I.V."/>
            <person name="Martin F.M."/>
            <person name="Hacquard S."/>
        </authorList>
    </citation>
    <scope>NUCLEOTIDE SEQUENCE</scope>
    <source>
        <strain evidence="1">MPI-CAGE-CH-0235</strain>
    </source>
</reference>
<protein>
    <submittedName>
        <fullName evidence="1">Uncharacterized protein</fullName>
    </submittedName>
</protein>
<accession>A0A8K0T7H9</accession>
<comment type="caution">
    <text evidence="1">The sequence shown here is derived from an EMBL/GenBank/DDBJ whole genome shotgun (WGS) entry which is preliminary data.</text>
</comment>
<name>A0A8K0T7H9_9HYPO</name>
<keyword evidence="2" id="KW-1185">Reference proteome</keyword>
<dbReference type="EMBL" id="JAGPNK010000001">
    <property type="protein sequence ID" value="KAH7328569.1"/>
    <property type="molecule type" value="Genomic_DNA"/>
</dbReference>
<sequence length="231" mass="25230">MQNAKRRGHRANLLNLQALRTPHSVLGPGQNGSTILCSHHHSRYGGSTCKMESPCQPCPPPEPRQPRLGYDRHAARCLLRLRPMARLGEKAGINQVRDAASEKIFALPPLDLAQLVIEMLAQPGLREGDMDFPREVVSVTPRVTSIGRPPPPLSSAVSELITTRPQIQALDYPCSVVSTDSALASFEYICISSTWVSLVGSKNLSIQQRCPGYIINGLEFGDGMPHTVSVY</sequence>